<dbReference type="FunFam" id="1.20.1260.60:FF:000002">
    <property type="entry name" value="Vacuolar protein sorting-associated protein IST1"/>
    <property type="match status" value="1"/>
</dbReference>
<organism evidence="3 4">
    <name type="scientific">Populus trichocarpa</name>
    <name type="common">Western balsam poplar</name>
    <name type="synonym">Populus balsamifera subsp. trichocarpa</name>
    <dbReference type="NCBI Taxonomy" id="3694"/>
    <lineage>
        <taxon>Eukaryota</taxon>
        <taxon>Viridiplantae</taxon>
        <taxon>Streptophyta</taxon>
        <taxon>Embryophyta</taxon>
        <taxon>Tracheophyta</taxon>
        <taxon>Spermatophyta</taxon>
        <taxon>Magnoliopsida</taxon>
        <taxon>eudicotyledons</taxon>
        <taxon>Gunneridae</taxon>
        <taxon>Pentapetalae</taxon>
        <taxon>rosids</taxon>
        <taxon>fabids</taxon>
        <taxon>Malpighiales</taxon>
        <taxon>Salicaceae</taxon>
        <taxon>Saliceae</taxon>
        <taxon>Populus</taxon>
    </lineage>
</organism>
<evidence type="ECO:0000256" key="2">
    <source>
        <dbReference type="SAM" id="MobiDB-lite"/>
    </source>
</evidence>
<feature type="region of interest" description="Disordered" evidence="2">
    <location>
        <begin position="224"/>
        <end position="259"/>
    </location>
</feature>
<dbReference type="Proteomes" id="UP000006729">
    <property type="component" value="Chromosome 11"/>
</dbReference>
<sequence>MWSRVLNIVLAWTKSSRWRRASRCKRLIEQLQLHLAAQKHRRESIIRQSRADIAQLLQNDRLQQALTRVQQLYKDQCLLAAYDQINQLCECIITSMPHISQQQAWQCLPIDVSQAISNLIFASSRCGDLPELHMLRSLFKIRYGSKFETTNVELLPGNLVDSKMKENLSVNSVPEDVKLWLINGISYEYNIHLGFQDFGHSFRPQWQEKAEVLDLDIQDICSDSDESSIPASKPRTPTTTKSLYNDMDRSSTDSLGRSHIKTKKNEVLIRNLETSATSTSSYGNLPIHQTSFIYLDDMEVKSLSQGHSSSKKAPRSVVDSWNSSTSPSSVSNVTKRPAKPRLGTKPVPPPLSNDHYRISVKGRSSLDSSIDDWKTQSGSSSSSSHVHPKLPNYEDVIAKFTDIKAEYRHRKSFYY</sequence>
<proteinExistence type="inferred from homology"/>
<dbReference type="Gene3D" id="1.20.1260.60">
    <property type="entry name" value="Vacuolar protein sorting-associated protein Ist1"/>
    <property type="match status" value="1"/>
</dbReference>
<gene>
    <name evidence="3" type="ORF">POPTR_011G122800</name>
</gene>
<feature type="region of interest" description="Disordered" evidence="2">
    <location>
        <begin position="305"/>
        <end position="388"/>
    </location>
</feature>
<protein>
    <submittedName>
        <fullName evidence="3">Uncharacterized protein</fullName>
    </submittedName>
</protein>
<comment type="similarity">
    <text evidence="1">Belongs to the IST1 family.</text>
</comment>
<evidence type="ECO:0000256" key="1">
    <source>
        <dbReference type="ARBA" id="ARBA00005536"/>
    </source>
</evidence>
<name>A0A2K1YJ77_POPTR</name>
<dbReference type="GO" id="GO:0008104">
    <property type="term" value="P:intracellular protein localization"/>
    <property type="evidence" value="ECO:0000318"/>
    <property type="project" value="GO_Central"/>
</dbReference>
<reference evidence="3 4" key="1">
    <citation type="journal article" date="2006" name="Science">
        <title>The genome of black cottonwood, Populus trichocarpa (Torr. &amp; Gray).</title>
        <authorList>
            <person name="Tuskan G.A."/>
            <person name="Difazio S."/>
            <person name="Jansson S."/>
            <person name="Bohlmann J."/>
            <person name="Grigoriev I."/>
            <person name="Hellsten U."/>
            <person name="Putnam N."/>
            <person name="Ralph S."/>
            <person name="Rombauts S."/>
            <person name="Salamov A."/>
            <person name="Schein J."/>
            <person name="Sterck L."/>
            <person name="Aerts A."/>
            <person name="Bhalerao R.R."/>
            <person name="Bhalerao R.P."/>
            <person name="Blaudez D."/>
            <person name="Boerjan W."/>
            <person name="Brun A."/>
            <person name="Brunner A."/>
            <person name="Busov V."/>
            <person name="Campbell M."/>
            <person name="Carlson J."/>
            <person name="Chalot M."/>
            <person name="Chapman J."/>
            <person name="Chen G.L."/>
            <person name="Cooper D."/>
            <person name="Coutinho P.M."/>
            <person name="Couturier J."/>
            <person name="Covert S."/>
            <person name="Cronk Q."/>
            <person name="Cunningham R."/>
            <person name="Davis J."/>
            <person name="Degroeve S."/>
            <person name="Dejardin A."/>
            <person name="Depamphilis C."/>
            <person name="Detter J."/>
            <person name="Dirks B."/>
            <person name="Dubchak I."/>
            <person name="Duplessis S."/>
            <person name="Ehlting J."/>
            <person name="Ellis B."/>
            <person name="Gendler K."/>
            <person name="Goodstein D."/>
            <person name="Gribskov M."/>
            <person name="Grimwood J."/>
            <person name="Groover A."/>
            <person name="Gunter L."/>
            <person name="Hamberger B."/>
            <person name="Heinze B."/>
            <person name="Helariutta Y."/>
            <person name="Henrissat B."/>
            <person name="Holligan D."/>
            <person name="Holt R."/>
            <person name="Huang W."/>
            <person name="Islam-Faridi N."/>
            <person name="Jones S."/>
            <person name="Jones-Rhoades M."/>
            <person name="Jorgensen R."/>
            <person name="Joshi C."/>
            <person name="Kangasjarvi J."/>
            <person name="Karlsson J."/>
            <person name="Kelleher C."/>
            <person name="Kirkpatrick R."/>
            <person name="Kirst M."/>
            <person name="Kohler A."/>
            <person name="Kalluri U."/>
            <person name="Larimer F."/>
            <person name="Leebens-Mack J."/>
            <person name="Leple J.C."/>
            <person name="Locascio P."/>
            <person name="Lou Y."/>
            <person name="Lucas S."/>
            <person name="Martin F."/>
            <person name="Montanini B."/>
            <person name="Napoli C."/>
            <person name="Nelson D.R."/>
            <person name="Nelson C."/>
            <person name="Nieminen K."/>
            <person name="Nilsson O."/>
            <person name="Pereda V."/>
            <person name="Peter G."/>
            <person name="Philippe R."/>
            <person name="Pilate G."/>
            <person name="Poliakov A."/>
            <person name="Razumovskaya J."/>
            <person name="Richardson P."/>
            <person name="Rinaldi C."/>
            <person name="Ritland K."/>
            <person name="Rouze P."/>
            <person name="Ryaboy D."/>
            <person name="Schmutz J."/>
            <person name="Schrader J."/>
            <person name="Segerman B."/>
            <person name="Shin H."/>
            <person name="Siddiqui A."/>
            <person name="Sterky F."/>
            <person name="Terry A."/>
            <person name="Tsai C.J."/>
            <person name="Uberbacher E."/>
            <person name="Unneberg P."/>
            <person name="Vahala J."/>
            <person name="Wall K."/>
            <person name="Wessler S."/>
            <person name="Yang G."/>
            <person name="Yin T."/>
            <person name="Douglas C."/>
            <person name="Marra M."/>
            <person name="Sandberg G."/>
            <person name="Van de Peer Y."/>
            <person name="Rokhsar D."/>
        </authorList>
    </citation>
    <scope>NUCLEOTIDE SEQUENCE [LARGE SCALE GENOMIC DNA]</scope>
    <source>
        <strain evidence="4">cv. Nisqually</strain>
    </source>
</reference>
<evidence type="ECO:0000313" key="4">
    <source>
        <dbReference type="Proteomes" id="UP000006729"/>
    </source>
</evidence>
<dbReference type="AlphaFoldDB" id="A0A2K1YJ77"/>
<accession>A0A2K1YJ77</accession>
<dbReference type="EMBL" id="CM009300">
    <property type="protein sequence ID" value="PNT13084.1"/>
    <property type="molecule type" value="Genomic_DNA"/>
</dbReference>
<evidence type="ECO:0000313" key="3">
    <source>
        <dbReference type="EMBL" id="PNT13084.1"/>
    </source>
</evidence>
<dbReference type="GO" id="GO:0015031">
    <property type="term" value="P:protein transport"/>
    <property type="evidence" value="ECO:0007669"/>
    <property type="project" value="InterPro"/>
</dbReference>
<dbReference type="Pfam" id="PF03398">
    <property type="entry name" value="Ist1"/>
    <property type="match status" value="1"/>
</dbReference>
<keyword evidence="4" id="KW-1185">Reference proteome</keyword>
<feature type="compositionally biased region" description="Polar residues" evidence="2">
    <location>
        <begin position="227"/>
        <end position="243"/>
    </location>
</feature>
<dbReference type="InterPro" id="IPR042277">
    <property type="entry name" value="IST1-like"/>
</dbReference>
<dbReference type="PANTHER" id="PTHR12161:SF58">
    <property type="entry name" value="REGULATOR OF VPS4 ACTIVITY IN THE MVB PATHWAY PROTEIN"/>
    <property type="match status" value="1"/>
</dbReference>
<dbReference type="InterPro" id="IPR005061">
    <property type="entry name" value="Ist1"/>
</dbReference>
<dbReference type="PANTHER" id="PTHR12161">
    <property type="entry name" value="IST1 FAMILY MEMBER"/>
    <property type="match status" value="1"/>
</dbReference>
<dbReference type="InParanoid" id="A0A2K1YJ77"/>
<dbReference type="STRING" id="3694.A0A2K1YJ77"/>
<feature type="compositionally biased region" description="Low complexity" evidence="2">
    <location>
        <begin position="316"/>
        <end position="334"/>
    </location>
</feature>